<evidence type="ECO:0000256" key="1">
    <source>
        <dbReference type="SAM" id="MobiDB-lite"/>
    </source>
</evidence>
<sequence length="1169" mass="125961">MTTITLAATGQTGVHGTQQWDNTTAIKAPRGSFGRQGRDASFPAAGTSGGEIHVGLSFDPSRPGIIQVTGQAHRMGERYQVGGKQSLLLDCRGGDGGHGGLGENGQSGGDGFDGRDATQTSEATDGSPGMNGGDGGRGTSGANGGAGGHAHVTVNEEDLDTLIGVEWDVRGGNGGFVGEHGAGGAGGRGGDGGAGCTWSERYVAAVHTNANGQHYTEYATRYHSRPAGRGGPGGMAGRTPNDLLYSGQNGQMGYSEVIVNYKDGRKGVFQSRYMLEVVDFKVQDENGDGINEPGERLIISDIVIKNTGQMPSPKISRLQILVRGTKWLEPILEPLEIPAEIPPGHSVKVPGVLKAWIKNETVDRSSGTLLHAQDTVSLRAYSQRLQRDVPEFSGGVGIVCQYPLLMTTPKYLDSVAKGDIVTFSWTIQNISTKSQGRIGTLRRETGTHLSDPNGMFDLKRAPKDTPHDIMDIIEVIKPGEVIPVTVDFQVSELVNEFTTGNMFINLILSDPHDKQMRNVVSFDLRIQISPSYRYNPAARFLLVINGSSPNAFVLHLLHFLQLGLHLPVDIFNLSLSGAYTTADTRDDILANYSGKTIIFLGNPMNYFQDGQRNPWELLDVDQAFDLAKQGTNFLVISPENMQSLKGFSHLLSSGVSPFQPADNVTQAANIKDLLTKLTPKTSPTPSRVVLPVKKKLMKKLEKTLTATAKSTQQKLSDTFPLRRFLIAPSNPITGPKAKETSLDIIEGLPHSTKLLASLQPFHHDSPVISEYNMVMLAHSLPFPDQCSIFWNLTGVDTTYGVPTSTIYKGPSLSHLRVYGDSTTAQKVSGKALESLTWSLSTLLASEITHFRSGSGTSSLPLLSQLPLLSTFITSFPGKGFTPAEITATFTPLIQLLGFLRGVTCPLTFGQKLGAKLTKAGKRRTKVRNCVVNQLCNPVIKAIPALPKKTTDTEGVVTKNKPPSQEIGDVEKDTKKQILVVKKSGVRGSLNRIQRVNMVCSLMLEALTKTDGVGFVDVINDPDAKRESVRVLGSYEEYHQLLGKLEERRGRLERDVEYSFGRLSGMVQRGATLRTEQPPQQQEVQRRATEPGGGESRDGDGISFVSRSMTVSPVTTVASPVLFGKGVVEVLSGGGVGKREEGVVAEKVEEIVYAHELPLTVPVRGAELAS</sequence>
<evidence type="ECO:0000313" key="3">
    <source>
        <dbReference type="EMBL" id="KAK4176545.1"/>
    </source>
</evidence>
<dbReference type="InterPro" id="IPR057692">
    <property type="entry name" value="DUF7932"/>
</dbReference>
<organism evidence="3 4">
    <name type="scientific">Triangularia setosa</name>
    <dbReference type="NCBI Taxonomy" id="2587417"/>
    <lineage>
        <taxon>Eukaryota</taxon>
        <taxon>Fungi</taxon>
        <taxon>Dikarya</taxon>
        <taxon>Ascomycota</taxon>
        <taxon>Pezizomycotina</taxon>
        <taxon>Sordariomycetes</taxon>
        <taxon>Sordariomycetidae</taxon>
        <taxon>Sordariales</taxon>
        <taxon>Podosporaceae</taxon>
        <taxon>Triangularia</taxon>
    </lineage>
</organism>
<feature type="region of interest" description="Disordered" evidence="1">
    <location>
        <begin position="1068"/>
        <end position="1102"/>
    </location>
</feature>
<comment type="caution">
    <text evidence="3">The sequence shown here is derived from an EMBL/GenBank/DDBJ whole genome shotgun (WGS) entry which is preliminary data.</text>
</comment>
<keyword evidence="4" id="KW-1185">Reference proteome</keyword>
<protein>
    <recommendedName>
        <fullName evidence="2">DUF7932 domain-containing protein</fullName>
    </recommendedName>
</protein>
<accession>A0AAN7A7Y3</accession>
<evidence type="ECO:0000313" key="4">
    <source>
        <dbReference type="Proteomes" id="UP001302321"/>
    </source>
</evidence>
<name>A0AAN7A7Y3_9PEZI</name>
<feature type="region of interest" description="Disordered" evidence="1">
    <location>
        <begin position="98"/>
        <end position="151"/>
    </location>
</feature>
<dbReference type="EMBL" id="MU866193">
    <property type="protein sequence ID" value="KAK4176545.1"/>
    <property type="molecule type" value="Genomic_DNA"/>
</dbReference>
<gene>
    <name evidence="3" type="ORF">QBC36DRAFT_301015</name>
</gene>
<feature type="compositionally biased region" description="Gly residues" evidence="1">
    <location>
        <begin position="129"/>
        <end position="148"/>
    </location>
</feature>
<dbReference type="Proteomes" id="UP001302321">
    <property type="component" value="Unassembled WGS sequence"/>
</dbReference>
<feature type="compositionally biased region" description="Basic and acidic residues" evidence="1">
    <location>
        <begin position="1083"/>
        <end position="1099"/>
    </location>
</feature>
<proteinExistence type="predicted"/>
<dbReference type="Pfam" id="PF25560">
    <property type="entry name" value="DUF7932"/>
    <property type="match status" value="1"/>
</dbReference>
<feature type="domain" description="DUF7932" evidence="2">
    <location>
        <begin position="275"/>
        <end position="402"/>
    </location>
</feature>
<reference evidence="3" key="2">
    <citation type="submission" date="2023-05" db="EMBL/GenBank/DDBJ databases">
        <authorList>
            <consortium name="Lawrence Berkeley National Laboratory"/>
            <person name="Steindorff A."/>
            <person name="Hensen N."/>
            <person name="Bonometti L."/>
            <person name="Westerberg I."/>
            <person name="Brannstrom I.O."/>
            <person name="Guillou S."/>
            <person name="Cros-Aarteil S."/>
            <person name="Calhoun S."/>
            <person name="Haridas S."/>
            <person name="Kuo A."/>
            <person name="Mondo S."/>
            <person name="Pangilinan J."/>
            <person name="Riley R."/>
            <person name="Labutti K."/>
            <person name="Andreopoulos B."/>
            <person name="Lipzen A."/>
            <person name="Chen C."/>
            <person name="Yanf M."/>
            <person name="Daum C."/>
            <person name="Ng V."/>
            <person name="Clum A."/>
            <person name="Ohm R."/>
            <person name="Martin F."/>
            <person name="Silar P."/>
            <person name="Natvig D."/>
            <person name="Lalanne C."/>
            <person name="Gautier V."/>
            <person name="Ament-Velasquez S.L."/>
            <person name="Kruys A."/>
            <person name="Hutchinson M.I."/>
            <person name="Powell A.J."/>
            <person name="Barry K."/>
            <person name="Miller A.N."/>
            <person name="Grigoriev I.V."/>
            <person name="Debuchy R."/>
            <person name="Gladieux P."/>
            <person name="Thoren M.H."/>
            <person name="Johannesson H."/>
        </authorList>
    </citation>
    <scope>NUCLEOTIDE SEQUENCE</scope>
    <source>
        <strain evidence="3">CBS 892.96</strain>
    </source>
</reference>
<feature type="compositionally biased region" description="Gly residues" evidence="1">
    <location>
        <begin position="98"/>
        <end position="111"/>
    </location>
</feature>
<evidence type="ECO:0000259" key="2">
    <source>
        <dbReference type="Pfam" id="PF25560"/>
    </source>
</evidence>
<dbReference type="AlphaFoldDB" id="A0AAN7A7Y3"/>
<reference evidence="3" key="1">
    <citation type="journal article" date="2023" name="Mol. Phylogenet. Evol.">
        <title>Genome-scale phylogeny and comparative genomics of the fungal order Sordariales.</title>
        <authorList>
            <person name="Hensen N."/>
            <person name="Bonometti L."/>
            <person name="Westerberg I."/>
            <person name="Brannstrom I.O."/>
            <person name="Guillou S."/>
            <person name="Cros-Aarteil S."/>
            <person name="Calhoun S."/>
            <person name="Haridas S."/>
            <person name="Kuo A."/>
            <person name="Mondo S."/>
            <person name="Pangilinan J."/>
            <person name="Riley R."/>
            <person name="LaButti K."/>
            <person name="Andreopoulos B."/>
            <person name="Lipzen A."/>
            <person name="Chen C."/>
            <person name="Yan M."/>
            <person name="Daum C."/>
            <person name="Ng V."/>
            <person name="Clum A."/>
            <person name="Steindorff A."/>
            <person name="Ohm R.A."/>
            <person name="Martin F."/>
            <person name="Silar P."/>
            <person name="Natvig D.O."/>
            <person name="Lalanne C."/>
            <person name="Gautier V."/>
            <person name="Ament-Velasquez S.L."/>
            <person name="Kruys A."/>
            <person name="Hutchinson M.I."/>
            <person name="Powell A.J."/>
            <person name="Barry K."/>
            <person name="Miller A.N."/>
            <person name="Grigoriev I.V."/>
            <person name="Debuchy R."/>
            <person name="Gladieux P."/>
            <person name="Hiltunen Thoren M."/>
            <person name="Johannesson H."/>
        </authorList>
    </citation>
    <scope>NUCLEOTIDE SEQUENCE</scope>
    <source>
        <strain evidence="3">CBS 892.96</strain>
    </source>
</reference>